<name>A0A1X7INW8_9CORY</name>
<dbReference type="Gene3D" id="3.30.420.40">
    <property type="match status" value="1"/>
</dbReference>
<keyword evidence="2" id="KW-0418">Kinase</keyword>
<proteinExistence type="inferred from homology"/>
<dbReference type="STRING" id="1610489.SAMN06295981_0839"/>
<dbReference type="AlphaFoldDB" id="A0A1X7INW8"/>
<protein>
    <submittedName>
        <fullName evidence="2">Sugar kinase of the NBD/HSP70 family, may contain an N-terminal HTH domain</fullName>
    </submittedName>
</protein>
<reference evidence="3" key="1">
    <citation type="submission" date="2017-04" db="EMBL/GenBank/DDBJ databases">
        <authorList>
            <person name="Varghese N."/>
            <person name="Submissions S."/>
        </authorList>
    </citation>
    <scope>NUCLEOTIDE SEQUENCE [LARGE SCALE GENOMIC DNA]</scope>
    <source>
        <strain evidence="3">VDS</strain>
    </source>
</reference>
<dbReference type="InterPro" id="IPR036390">
    <property type="entry name" value="WH_DNA-bd_sf"/>
</dbReference>
<dbReference type="SUPFAM" id="SSF53067">
    <property type="entry name" value="Actin-like ATPase domain"/>
    <property type="match status" value="1"/>
</dbReference>
<dbReference type="EMBL" id="FXAR01000002">
    <property type="protein sequence ID" value="SMG16753.1"/>
    <property type="molecule type" value="Genomic_DNA"/>
</dbReference>
<sequence>MYYAAMATVFSRPRTPAAKCLHLARLHQIVTRGELVEATGLSQPTITRAVNALIGAGLVHERTDLTRSQGRGRPTIPLELTNNAALHAGIAVGTSTTYIGLFDSRGRTIRDADVPTPVAELSESDFIEHVMAGLNRLTAGLDRPLASVGVTTSGRVTDDGIVDAPNLGWHGVDFAGRLRYQFSVPVVVSAAVPAILGSEIQSSDLPTGTDTSDTMALFADDSIGAAVADELGVAQVDLPAGARDLTTAAVLGDRWSTLSEAAAAPEARELLDARARDLGHLTVELVERHSPATVVLAGSAFIDDPAAPKLFAATVRHRAPEIQLRLIPTHREVVRAIARAVALDPLLREPLKVLAASQGV</sequence>
<comment type="similarity">
    <text evidence="1">Belongs to the ROK (NagC/XylR) family.</text>
</comment>
<organism evidence="2 3">
    <name type="scientific">Corynebacterium pollutisoli</name>
    <dbReference type="NCBI Taxonomy" id="1610489"/>
    <lineage>
        <taxon>Bacteria</taxon>
        <taxon>Bacillati</taxon>
        <taxon>Actinomycetota</taxon>
        <taxon>Actinomycetes</taxon>
        <taxon>Mycobacteriales</taxon>
        <taxon>Corynebacteriaceae</taxon>
        <taxon>Corynebacterium</taxon>
    </lineage>
</organism>
<dbReference type="GO" id="GO:0016301">
    <property type="term" value="F:kinase activity"/>
    <property type="evidence" value="ECO:0007669"/>
    <property type="project" value="UniProtKB-KW"/>
</dbReference>
<dbReference type="PANTHER" id="PTHR18964:SF149">
    <property type="entry name" value="BIFUNCTIONAL UDP-N-ACETYLGLUCOSAMINE 2-EPIMERASE_N-ACETYLMANNOSAMINE KINASE"/>
    <property type="match status" value="1"/>
</dbReference>
<evidence type="ECO:0000313" key="3">
    <source>
        <dbReference type="Proteomes" id="UP000193309"/>
    </source>
</evidence>
<gene>
    <name evidence="2" type="ORF">SAMN06295981_0839</name>
</gene>
<dbReference type="Gene3D" id="1.10.10.10">
    <property type="entry name" value="Winged helix-like DNA-binding domain superfamily/Winged helix DNA-binding domain"/>
    <property type="match status" value="1"/>
</dbReference>
<dbReference type="InterPro" id="IPR036388">
    <property type="entry name" value="WH-like_DNA-bd_sf"/>
</dbReference>
<dbReference type="InterPro" id="IPR000600">
    <property type="entry name" value="ROK"/>
</dbReference>
<accession>A0A1X7INW8</accession>
<keyword evidence="2" id="KW-0808">Transferase</keyword>
<dbReference type="SUPFAM" id="SSF46785">
    <property type="entry name" value="Winged helix' DNA-binding domain"/>
    <property type="match status" value="1"/>
</dbReference>
<keyword evidence="3" id="KW-1185">Reference proteome</keyword>
<dbReference type="Pfam" id="PF00480">
    <property type="entry name" value="ROK"/>
    <property type="match status" value="1"/>
</dbReference>
<dbReference type="Proteomes" id="UP000193309">
    <property type="component" value="Unassembled WGS sequence"/>
</dbReference>
<evidence type="ECO:0000256" key="1">
    <source>
        <dbReference type="ARBA" id="ARBA00006479"/>
    </source>
</evidence>
<evidence type="ECO:0000313" key="2">
    <source>
        <dbReference type="EMBL" id="SMG16753.1"/>
    </source>
</evidence>
<dbReference type="PANTHER" id="PTHR18964">
    <property type="entry name" value="ROK (REPRESSOR, ORF, KINASE) FAMILY"/>
    <property type="match status" value="1"/>
</dbReference>
<dbReference type="InterPro" id="IPR043129">
    <property type="entry name" value="ATPase_NBD"/>
</dbReference>